<dbReference type="GO" id="GO:0032183">
    <property type="term" value="F:SUMO binding"/>
    <property type="evidence" value="ECO:0007669"/>
    <property type="project" value="UniProtKB-ARBA"/>
</dbReference>
<evidence type="ECO:0000256" key="4">
    <source>
        <dbReference type="ARBA" id="ARBA00022801"/>
    </source>
</evidence>
<dbReference type="CDD" id="cd10028">
    <property type="entry name" value="UDG-F2_TDG_MUG"/>
    <property type="match status" value="1"/>
</dbReference>
<proteinExistence type="inferred from homology"/>
<dbReference type="GO" id="GO:0141016">
    <property type="term" value="F:G/T mismatch-specific thymine-DNA glycosylase activity"/>
    <property type="evidence" value="ECO:0007669"/>
    <property type="project" value="UniProtKB-EC"/>
</dbReference>
<gene>
    <name evidence="19" type="ORF">INT47_002331</name>
</gene>
<dbReference type="AlphaFoldDB" id="A0A8H7UUL4"/>
<keyword evidence="6" id="KW-0156">Chromatin regulator</keyword>
<evidence type="ECO:0000256" key="5">
    <source>
        <dbReference type="ARBA" id="ARBA00022843"/>
    </source>
</evidence>
<dbReference type="PANTHER" id="PTHR12159:SF9">
    <property type="entry name" value="G_T MISMATCH-SPECIFIC THYMINE DNA GLYCOSYLASE"/>
    <property type="match status" value="1"/>
</dbReference>
<dbReference type="GO" id="GO:0004844">
    <property type="term" value="F:uracil DNA N-glycosylase activity"/>
    <property type="evidence" value="ECO:0007669"/>
    <property type="project" value="TreeGrafter"/>
</dbReference>
<dbReference type="Proteomes" id="UP000603453">
    <property type="component" value="Unassembled WGS sequence"/>
</dbReference>
<dbReference type="GO" id="GO:0003677">
    <property type="term" value="F:DNA binding"/>
    <property type="evidence" value="ECO:0007669"/>
    <property type="project" value="UniProtKB-ARBA"/>
</dbReference>
<evidence type="ECO:0000259" key="18">
    <source>
        <dbReference type="Pfam" id="PF03167"/>
    </source>
</evidence>
<keyword evidence="8" id="KW-0010">Activator</keyword>
<organism evidence="19 20">
    <name type="scientific">Mucor saturninus</name>
    <dbReference type="NCBI Taxonomy" id="64648"/>
    <lineage>
        <taxon>Eukaryota</taxon>
        <taxon>Fungi</taxon>
        <taxon>Fungi incertae sedis</taxon>
        <taxon>Mucoromycota</taxon>
        <taxon>Mucoromycotina</taxon>
        <taxon>Mucoromycetes</taxon>
        <taxon>Mucorales</taxon>
        <taxon>Mucorineae</taxon>
        <taxon>Mucoraceae</taxon>
        <taxon>Mucor</taxon>
    </lineage>
</organism>
<comment type="catalytic activity">
    <reaction evidence="12">
        <text>Hydrolyzes mismatched double-stranded DNA and polynucleotides, releasing free thymine.</text>
        <dbReference type="EC" id="3.2.2.29"/>
    </reaction>
</comment>
<evidence type="ECO:0000256" key="8">
    <source>
        <dbReference type="ARBA" id="ARBA00023159"/>
    </source>
</evidence>
<dbReference type="Gene3D" id="3.40.470.10">
    <property type="entry name" value="Uracil-DNA glycosylase-like domain"/>
    <property type="match status" value="1"/>
</dbReference>
<evidence type="ECO:0000256" key="10">
    <source>
        <dbReference type="ARBA" id="ARBA00023204"/>
    </source>
</evidence>
<name>A0A8H7UUL4_9FUNG</name>
<dbReference type="InterPro" id="IPR015637">
    <property type="entry name" value="MUG/TDG"/>
</dbReference>
<evidence type="ECO:0000256" key="6">
    <source>
        <dbReference type="ARBA" id="ARBA00022853"/>
    </source>
</evidence>
<comment type="similarity">
    <text evidence="13">Belongs to the uracil-DNA glycosylase (UDG) superfamily. TDG/mug family.</text>
</comment>
<accession>A0A8H7UUL4</accession>
<comment type="subunit">
    <text evidence="14">Homodimer. Interacts with AICDA and GADD45A.</text>
</comment>
<dbReference type="OrthoDB" id="565731at2759"/>
<keyword evidence="9" id="KW-0804">Transcription</keyword>
<evidence type="ECO:0000256" key="7">
    <source>
        <dbReference type="ARBA" id="ARBA00023015"/>
    </source>
</evidence>
<comment type="subcellular location">
    <subcellularLocation>
        <location evidence="1">Nucleus</location>
    </subcellularLocation>
</comment>
<evidence type="ECO:0000313" key="20">
    <source>
        <dbReference type="Proteomes" id="UP000603453"/>
    </source>
</evidence>
<reference evidence="19" key="1">
    <citation type="submission" date="2020-12" db="EMBL/GenBank/DDBJ databases">
        <title>Metabolic potential, ecology and presence of endohyphal bacteria is reflected in genomic diversity of Mucoromycotina.</title>
        <authorList>
            <person name="Muszewska A."/>
            <person name="Okrasinska A."/>
            <person name="Steczkiewicz K."/>
            <person name="Drgas O."/>
            <person name="Orlowska M."/>
            <person name="Perlinska-Lenart U."/>
            <person name="Aleksandrzak-Piekarczyk T."/>
            <person name="Szatraj K."/>
            <person name="Zielenkiewicz U."/>
            <person name="Pilsyk S."/>
            <person name="Malc E."/>
            <person name="Mieczkowski P."/>
            <person name="Kruszewska J.S."/>
            <person name="Biernat P."/>
            <person name="Pawlowska J."/>
        </authorList>
    </citation>
    <scope>NUCLEOTIDE SEQUENCE</scope>
    <source>
        <strain evidence="19">WA0000017839</strain>
    </source>
</reference>
<sequence length="231" mass="25880">MPPSKKTRKGPTVSPYFNKQAGLAKAGDHESITVKQEEDMKSIEEEDKGVHDLLDYDLKVLFVGINPGLTSTAKGHHYAGPTNHFWPCLSASGLVDRKVTFEDDNQLPARYGLGFTNLTARTTRSASELSSQEQRERIPILNTKIATFRPRIACFIGKGIYEIYSRRKCNLGLQEQTIPWSTGDGETIIFVMPSTSGRVSAYHKSDKIKFFQDLCELSKQQDKIYTQKSSA</sequence>
<keyword evidence="11" id="KW-0539">Nucleus</keyword>
<keyword evidence="2" id="KW-1017">Isopeptide bond</keyword>
<evidence type="ECO:0000256" key="1">
    <source>
        <dbReference type="ARBA" id="ARBA00004123"/>
    </source>
</evidence>
<feature type="domain" description="Uracil-DNA glycosylase-like" evidence="18">
    <location>
        <begin position="53"/>
        <end position="214"/>
    </location>
</feature>
<keyword evidence="7" id="KW-0805">Transcription regulation</keyword>
<evidence type="ECO:0000256" key="15">
    <source>
        <dbReference type="ARBA" id="ARBA00066769"/>
    </source>
</evidence>
<keyword evidence="3" id="KW-0227">DNA damage</keyword>
<dbReference type="Pfam" id="PF03167">
    <property type="entry name" value="UDG"/>
    <property type="match status" value="1"/>
</dbReference>
<keyword evidence="4" id="KW-0378">Hydrolase</keyword>
<dbReference type="GO" id="GO:0005654">
    <property type="term" value="C:nucleoplasm"/>
    <property type="evidence" value="ECO:0007669"/>
    <property type="project" value="UniProtKB-ARBA"/>
</dbReference>
<keyword evidence="10" id="KW-0234">DNA repair</keyword>
<dbReference type="SUPFAM" id="SSF52141">
    <property type="entry name" value="Uracil-DNA glycosylase-like"/>
    <property type="match status" value="1"/>
</dbReference>
<dbReference type="InterPro" id="IPR036895">
    <property type="entry name" value="Uracil-DNA_glycosylase-like_sf"/>
</dbReference>
<dbReference type="EC" id="3.2.2.29" evidence="15"/>
<protein>
    <recommendedName>
        <fullName evidence="16">G/T mismatch-specific thymine DNA glycosylase</fullName>
        <ecNumber evidence="15">3.2.2.29</ecNumber>
    </recommendedName>
    <alternativeName>
        <fullName evidence="17">Thymine-DNA glycosylase</fullName>
    </alternativeName>
</protein>
<keyword evidence="5" id="KW-0832">Ubl conjugation</keyword>
<evidence type="ECO:0000256" key="16">
    <source>
        <dbReference type="ARBA" id="ARBA00071248"/>
    </source>
</evidence>
<evidence type="ECO:0000256" key="11">
    <source>
        <dbReference type="ARBA" id="ARBA00023242"/>
    </source>
</evidence>
<evidence type="ECO:0000256" key="17">
    <source>
        <dbReference type="ARBA" id="ARBA00083221"/>
    </source>
</evidence>
<evidence type="ECO:0000256" key="9">
    <source>
        <dbReference type="ARBA" id="ARBA00023163"/>
    </source>
</evidence>
<evidence type="ECO:0000256" key="12">
    <source>
        <dbReference type="ARBA" id="ARBA00052915"/>
    </source>
</evidence>
<dbReference type="GO" id="GO:0006285">
    <property type="term" value="P:base-excision repair, AP site formation"/>
    <property type="evidence" value="ECO:0007669"/>
    <property type="project" value="InterPro"/>
</dbReference>
<evidence type="ECO:0000313" key="19">
    <source>
        <dbReference type="EMBL" id="KAG2194647.1"/>
    </source>
</evidence>
<evidence type="ECO:0000256" key="14">
    <source>
        <dbReference type="ARBA" id="ARBA00064519"/>
    </source>
</evidence>
<dbReference type="GO" id="GO:0040029">
    <property type="term" value="P:epigenetic regulation of gene expression"/>
    <property type="evidence" value="ECO:0007669"/>
    <property type="project" value="UniProtKB-ARBA"/>
</dbReference>
<evidence type="ECO:0000256" key="3">
    <source>
        <dbReference type="ARBA" id="ARBA00022763"/>
    </source>
</evidence>
<dbReference type="FunFam" id="3.40.470.10:FF:000002">
    <property type="entry name" value="G/T mismatch-specific thymine DNA glycosylase"/>
    <property type="match status" value="1"/>
</dbReference>
<dbReference type="InterPro" id="IPR005122">
    <property type="entry name" value="Uracil-DNA_glycosylase-like"/>
</dbReference>
<dbReference type="EMBL" id="JAEPRD010000191">
    <property type="protein sequence ID" value="KAG2194647.1"/>
    <property type="molecule type" value="Genomic_DNA"/>
</dbReference>
<dbReference type="PANTHER" id="PTHR12159">
    <property type="entry name" value="G/T AND G/U MISMATCH-SPECIFIC DNA GLYCOSYLASE"/>
    <property type="match status" value="1"/>
</dbReference>
<keyword evidence="20" id="KW-1185">Reference proteome</keyword>
<evidence type="ECO:0000256" key="2">
    <source>
        <dbReference type="ARBA" id="ARBA00022499"/>
    </source>
</evidence>
<evidence type="ECO:0000256" key="13">
    <source>
        <dbReference type="ARBA" id="ARBA00061261"/>
    </source>
</evidence>
<comment type="caution">
    <text evidence="19">The sequence shown here is derived from an EMBL/GenBank/DDBJ whole genome shotgun (WGS) entry which is preliminary data.</text>
</comment>